<dbReference type="EMBL" id="SJPT01000001">
    <property type="protein sequence ID" value="TWU27163.1"/>
    <property type="molecule type" value="Genomic_DNA"/>
</dbReference>
<protein>
    <submittedName>
        <fullName evidence="2">GDP-mannose-dependent alpha-(1-6)-phosphatidylinositol dimannoside mannosyltransferase</fullName>
        <ecNumber evidence="2">2.4.1.345</ecNumber>
    </submittedName>
</protein>
<dbReference type="SUPFAM" id="SSF53756">
    <property type="entry name" value="UDP-Glycosyltransferase/glycogen phosphorylase"/>
    <property type="match status" value="1"/>
</dbReference>
<dbReference type="InterPro" id="IPR050194">
    <property type="entry name" value="Glycosyltransferase_grp1"/>
</dbReference>
<organism evidence="2 3">
    <name type="scientific">Novipirellula galeiformis</name>
    <dbReference type="NCBI Taxonomy" id="2528004"/>
    <lineage>
        <taxon>Bacteria</taxon>
        <taxon>Pseudomonadati</taxon>
        <taxon>Planctomycetota</taxon>
        <taxon>Planctomycetia</taxon>
        <taxon>Pirellulales</taxon>
        <taxon>Pirellulaceae</taxon>
        <taxon>Novipirellula</taxon>
    </lineage>
</organism>
<dbReference type="EC" id="2.4.1.345" evidence="2"/>
<comment type="caution">
    <text evidence="2">The sequence shown here is derived from an EMBL/GenBank/DDBJ whole genome shotgun (WGS) entry which is preliminary data.</text>
</comment>
<dbReference type="GO" id="GO:0043750">
    <property type="term" value="F:phosphatidylinositol alpha-mannosyltransferase activity"/>
    <property type="evidence" value="ECO:0007669"/>
    <property type="project" value="UniProtKB-EC"/>
</dbReference>
<evidence type="ECO:0000313" key="2">
    <source>
        <dbReference type="EMBL" id="TWU27163.1"/>
    </source>
</evidence>
<dbReference type="InterPro" id="IPR001296">
    <property type="entry name" value="Glyco_trans_1"/>
</dbReference>
<proteinExistence type="predicted"/>
<gene>
    <name evidence="2" type="primary">pimC</name>
    <name evidence="2" type="ORF">Pla52o_10270</name>
</gene>
<keyword evidence="3" id="KW-1185">Reference proteome</keyword>
<accession>A0A5C6CQE0</accession>
<keyword evidence="2" id="KW-0328">Glycosyltransferase</keyword>
<dbReference type="Gene3D" id="3.40.50.2000">
    <property type="entry name" value="Glycogen Phosphorylase B"/>
    <property type="match status" value="2"/>
</dbReference>
<sequence length="401" mass="44835">MNRTSKPSVAFVTSHPIQYQVPVFRHLAQRDDMEFQVLFAMLPDAAAQGAGFSVDFQWDVPLLEGYQYSVLKNVSADPGVTHYRGCDTPGIAAELKQRKTDVVIVNGWVVKTCLQTLWACKRLQIPCIVRGEANLLRPRAWWKKTVQKRLVRQFDAFLPIGTANREFYRNYGVLDSRMFDAPYCVENDRFTLAATAAAPQRDTLRLAWGIPTDSLCLLFCGKFETKKHPLELLHAFEKAYHSSSNLHLLMVGDGELRRECQRFAEAKSLPVTFAGFLNQSEIVDAYVAADTLVLPSDHGETWGLVVNEAMACGLPAIVSDQIGCAFDLIVNGKTGWVFPFGQWDQLAELMVQVSVYPEQLQSMRAACQELISDYSPLVAAEGIVAATKQLTSAAHERKIKR</sequence>
<dbReference type="RefSeq" id="WP_146593397.1">
    <property type="nucleotide sequence ID" value="NZ_SJPT01000001.1"/>
</dbReference>
<reference evidence="2 3" key="1">
    <citation type="submission" date="2019-02" db="EMBL/GenBank/DDBJ databases">
        <title>Deep-cultivation of Planctomycetes and their phenomic and genomic characterization uncovers novel biology.</title>
        <authorList>
            <person name="Wiegand S."/>
            <person name="Jogler M."/>
            <person name="Boedeker C."/>
            <person name="Pinto D."/>
            <person name="Vollmers J."/>
            <person name="Rivas-Marin E."/>
            <person name="Kohn T."/>
            <person name="Peeters S.H."/>
            <person name="Heuer A."/>
            <person name="Rast P."/>
            <person name="Oberbeckmann S."/>
            <person name="Bunk B."/>
            <person name="Jeske O."/>
            <person name="Meyerdierks A."/>
            <person name="Storesund J.E."/>
            <person name="Kallscheuer N."/>
            <person name="Luecker S."/>
            <person name="Lage O.M."/>
            <person name="Pohl T."/>
            <person name="Merkel B.J."/>
            <person name="Hornburger P."/>
            <person name="Mueller R.-W."/>
            <person name="Bruemmer F."/>
            <person name="Labrenz M."/>
            <person name="Spormann A.M."/>
            <person name="Op Den Camp H."/>
            <person name="Overmann J."/>
            <person name="Amann R."/>
            <person name="Jetten M.S.M."/>
            <person name="Mascher T."/>
            <person name="Medema M.H."/>
            <person name="Devos D.P."/>
            <person name="Kaster A.-K."/>
            <person name="Ovreas L."/>
            <person name="Rohde M."/>
            <person name="Galperin M.Y."/>
            <person name="Jogler C."/>
        </authorList>
    </citation>
    <scope>NUCLEOTIDE SEQUENCE [LARGE SCALE GENOMIC DNA]</scope>
    <source>
        <strain evidence="2 3">Pla52o</strain>
    </source>
</reference>
<dbReference type="Pfam" id="PF00534">
    <property type="entry name" value="Glycos_transf_1"/>
    <property type="match status" value="1"/>
</dbReference>
<feature type="domain" description="Glycosyl transferase family 1" evidence="1">
    <location>
        <begin position="201"/>
        <end position="363"/>
    </location>
</feature>
<keyword evidence="2" id="KW-0808">Transferase</keyword>
<dbReference type="AlphaFoldDB" id="A0A5C6CQE0"/>
<dbReference type="OrthoDB" id="9795746at2"/>
<dbReference type="Proteomes" id="UP000316304">
    <property type="component" value="Unassembled WGS sequence"/>
</dbReference>
<dbReference type="CDD" id="cd03801">
    <property type="entry name" value="GT4_PimA-like"/>
    <property type="match status" value="1"/>
</dbReference>
<evidence type="ECO:0000313" key="3">
    <source>
        <dbReference type="Proteomes" id="UP000316304"/>
    </source>
</evidence>
<dbReference type="PANTHER" id="PTHR45947">
    <property type="entry name" value="SULFOQUINOVOSYL TRANSFERASE SQD2"/>
    <property type="match status" value="1"/>
</dbReference>
<name>A0A5C6CQE0_9BACT</name>
<evidence type="ECO:0000259" key="1">
    <source>
        <dbReference type="Pfam" id="PF00534"/>
    </source>
</evidence>
<dbReference type="PANTHER" id="PTHR45947:SF3">
    <property type="entry name" value="SULFOQUINOVOSYL TRANSFERASE SQD2"/>
    <property type="match status" value="1"/>
</dbReference>